<dbReference type="Pfam" id="PF00107">
    <property type="entry name" value="ADH_zinc_N"/>
    <property type="match status" value="1"/>
</dbReference>
<dbReference type="EMBL" id="RSDW01000001">
    <property type="protein sequence ID" value="RSL17608.1"/>
    <property type="molecule type" value="Genomic_DNA"/>
</dbReference>
<dbReference type="InterPro" id="IPR020843">
    <property type="entry name" value="ER"/>
</dbReference>
<dbReference type="InterPro" id="IPR013149">
    <property type="entry name" value="ADH-like_C"/>
</dbReference>
<dbReference type="FunFam" id="3.40.50.720:FF:000068">
    <property type="entry name" value="Sorbitol dehydrogenase"/>
    <property type="match status" value="1"/>
</dbReference>
<evidence type="ECO:0000313" key="10">
    <source>
        <dbReference type="Proteomes" id="UP000269669"/>
    </source>
</evidence>
<evidence type="ECO:0000256" key="5">
    <source>
        <dbReference type="ARBA" id="ARBA00023002"/>
    </source>
</evidence>
<evidence type="ECO:0000259" key="8">
    <source>
        <dbReference type="SMART" id="SM00829"/>
    </source>
</evidence>
<proteinExistence type="inferred from homology"/>
<evidence type="ECO:0000256" key="4">
    <source>
        <dbReference type="ARBA" id="ARBA00022833"/>
    </source>
</evidence>
<dbReference type="PANTHER" id="PTHR43401">
    <property type="entry name" value="L-THREONINE 3-DEHYDROGENASE"/>
    <property type="match status" value="1"/>
</dbReference>
<dbReference type="RefSeq" id="WP_125486079.1">
    <property type="nucleotide sequence ID" value="NZ_RSDW01000001.1"/>
</dbReference>
<dbReference type="GO" id="GO:0008270">
    <property type="term" value="F:zinc ion binding"/>
    <property type="evidence" value="ECO:0007669"/>
    <property type="project" value="InterPro"/>
</dbReference>
<dbReference type="SUPFAM" id="SSF50129">
    <property type="entry name" value="GroES-like"/>
    <property type="match status" value="1"/>
</dbReference>
<feature type="domain" description="Enoyl reductase (ER)" evidence="8">
    <location>
        <begin position="7"/>
        <end position="341"/>
    </location>
</feature>
<comment type="cofactor">
    <cofactor evidence="1 7">
        <name>Zn(2+)</name>
        <dbReference type="ChEBI" id="CHEBI:29105"/>
    </cofactor>
</comment>
<organism evidence="9 10">
    <name type="scientific">Edaphobacter aggregans</name>
    <dbReference type="NCBI Taxonomy" id="570835"/>
    <lineage>
        <taxon>Bacteria</taxon>
        <taxon>Pseudomonadati</taxon>
        <taxon>Acidobacteriota</taxon>
        <taxon>Terriglobia</taxon>
        <taxon>Terriglobales</taxon>
        <taxon>Acidobacteriaceae</taxon>
        <taxon>Edaphobacter</taxon>
    </lineage>
</organism>
<dbReference type="InterPro" id="IPR050129">
    <property type="entry name" value="Zn_alcohol_dh"/>
</dbReference>
<dbReference type="InterPro" id="IPR002328">
    <property type="entry name" value="ADH_Zn_CS"/>
</dbReference>
<dbReference type="Pfam" id="PF08240">
    <property type="entry name" value="ADH_N"/>
    <property type="match status" value="1"/>
</dbReference>
<keyword evidence="6" id="KW-0520">NAD</keyword>
<comment type="similarity">
    <text evidence="2 7">Belongs to the zinc-containing alcohol dehydrogenase family.</text>
</comment>
<dbReference type="Gene3D" id="3.90.180.10">
    <property type="entry name" value="Medium-chain alcohol dehydrogenases, catalytic domain"/>
    <property type="match status" value="1"/>
</dbReference>
<name>A0A3R9NZQ5_9BACT</name>
<gene>
    <name evidence="9" type="ORF">EDE15_3143</name>
</gene>
<dbReference type="SUPFAM" id="SSF51735">
    <property type="entry name" value="NAD(P)-binding Rossmann-fold domains"/>
    <property type="match status" value="1"/>
</dbReference>
<evidence type="ECO:0000256" key="7">
    <source>
        <dbReference type="RuleBase" id="RU361277"/>
    </source>
</evidence>
<evidence type="ECO:0000256" key="2">
    <source>
        <dbReference type="ARBA" id="ARBA00008072"/>
    </source>
</evidence>
<accession>A0A3R9NZQ5</accession>
<keyword evidence="10" id="KW-1185">Reference proteome</keyword>
<dbReference type="InterPro" id="IPR036291">
    <property type="entry name" value="NAD(P)-bd_dom_sf"/>
</dbReference>
<dbReference type="SMART" id="SM00829">
    <property type="entry name" value="PKS_ER"/>
    <property type="match status" value="1"/>
</dbReference>
<dbReference type="PROSITE" id="PS00059">
    <property type="entry name" value="ADH_ZINC"/>
    <property type="match status" value="1"/>
</dbReference>
<evidence type="ECO:0000256" key="3">
    <source>
        <dbReference type="ARBA" id="ARBA00022723"/>
    </source>
</evidence>
<dbReference type="OrthoDB" id="9769198at2"/>
<dbReference type="InterPro" id="IPR013154">
    <property type="entry name" value="ADH-like_N"/>
</dbReference>
<dbReference type="AlphaFoldDB" id="A0A3R9NZQ5"/>
<protein>
    <submittedName>
        <fullName evidence="9">L-iditol 2-dehydrogenase</fullName>
    </submittedName>
</protein>
<dbReference type="CDD" id="cd08236">
    <property type="entry name" value="sugar_DH"/>
    <property type="match status" value="1"/>
</dbReference>
<reference evidence="9 10" key="1">
    <citation type="submission" date="2018-12" db="EMBL/GenBank/DDBJ databases">
        <title>Sequencing of bacterial isolates from soil warming experiment in Harvard Forest, Massachusetts, USA.</title>
        <authorList>
            <person name="Deangelis K."/>
        </authorList>
    </citation>
    <scope>NUCLEOTIDE SEQUENCE [LARGE SCALE GENOMIC DNA]</scope>
    <source>
        <strain evidence="9 10">EB153</strain>
    </source>
</reference>
<dbReference type="InterPro" id="IPR011032">
    <property type="entry name" value="GroES-like_sf"/>
</dbReference>
<comment type="caution">
    <text evidence="9">The sequence shown here is derived from an EMBL/GenBank/DDBJ whole genome shotgun (WGS) entry which is preliminary data.</text>
</comment>
<evidence type="ECO:0000256" key="6">
    <source>
        <dbReference type="ARBA" id="ARBA00023027"/>
    </source>
</evidence>
<keyword evidence="4 7" id="KW-0862">Zinc</keyword>
<dbReference type="PANTHER" id="PTHR43401:SF2">
    <property type="entry name" value="L-THREONINE 3-DEHYDROGENASE"/>
    <property type="match status" value="1"/>
</dbReference>
<sequence>MKALLLSEYKHLKVTDLPMPSVEPDEVLVQVAACGICGSDVHGYDGSSGRRIPPVVMGHEAAGVVAAVGAAVPGFAVGDRVTFDSTVYCGVCEFCLRGEVNLCNNRQVLGVSCGEYRRAGAFAEFVAVPGRILYKLPDALSFAEAAMLEAVSVALHGVRVAELKGGESALVIGAGMIGLLLLQAAKVAGCSRVLVADIDETRLARARELGADEILHASGDALVREINWLTDGRGMDVVFEAVGRNETVTGAIDCVRKGGTVTLVGNISPEVTLPLQKVVSRQIRLQGSCASAGEYPQAMELMSQGKIRVGPLITAVAPISDGPRWFERLHGGEPNLMKVVLDPREFQDEPEGMVR</sequence>
<dbReference type="GO" id="GO:0016616">
    <property type="term" value="F:oxidoreductase activity, acting on the CH-OH group of donors, NAD or NADP as acceptor"/>
    <property type="evidence" value="ECO:0007669"/>
    <property type="project" value="UniProtKB-ARBA"/>
</dbReference>
<evidence type="ECO:0000313" key="9">
    <source>
        <dbReference type="EMBL" id="RSL17608.1"/>
    </source>
</evidence>
<keyword evidence="5" id="KW-0560">Oxidoreductase</keyword>
<dbReference type="Gene3D" id="3.40.50.720">
    <property type="entry name" value="NAD(P)-binding Rossmann-like Domain"/>
    <property type="match status" value="1"/>
</dbReference>
<dbReference type="Proteomes" id="UP000269669">
    <property type="component" value="Unassembled WGS sequence"/>
</dbReference>
<keyword evidence="3 7" id="KW-0479">Metal-binding</keyword>
<evidence type="ECO:0000256" key="1">
    <source>
        <dbReference type="ARBA" id="ARBA00001947"/>
    </source>
</evidence>